<reference evidence="1 2" key="1">
    <citation type="journal article" date="2018" name="Front. Plant Sci.">
        <title>Red Clover (Trifolium pratense) and Zigzag Clover (T. medium) - A Picture of Genomic Similarities and Differences.</title>
        <authorList>
            <person name="Dluhosova J."/>
            <person name="Istvanek J."/>
            <person name="Nedelnik J."/>
            <person name="Repkova J."/>
        </authorList>
    </citation>
    <scope>NUCLEOTIDE SEQUENCE [LARGE SCALE GENOMIC DNA]</scope>
    <source>
        <strain evidence="2">cv. 10/8</strain>
        <tissue evidence="1">Leaf</tissue>
    </source>
</reference>
<organism evidence="1 2">
    <name type="scientific">Trifolium medium</name>
    <dbReference type="NCBI Taxonomy" id="97028"/>
    <lineage>
        <taxon>Eukaryota</taxon>
        <taxon>Viridiplantae</taxon>
        <taxon>Streptophyta</taxon>
        <taxon>Embryophyta</taxon>
        <taxon>Tracheophyta</taxon>
        <taxon>Spermatophyta</taxon>
        <taxon>Magnoliopsida</taxon>
        <taxon>eudicotyledons</taxon>
        <taxon>Gunneridae</taxon>
        <taxon>Pentapetalae</taxon>
        <taxon>rosids</taxon>
        <taxon>fabids</taxon>
        <taxon>Fabales</taxon>
        <taxon>Fabaceae</taxon>
        <taxon>Papilionoideae</taxon>
        <taxon>50 kb inversion clade</taxon>
        <taxon>NPAAA clade</taxon>
        <taxon>Hologalegina</taxon>
        <taxon>IRL clade</taxon>
        <taxon>Trifolieae</taxon>
        <taxon>Trifolium</taxon>
    </lineage>
</organism>
<feature type="non-terminal residue" evidence="1">
    <location>
        <position position="49"/>
    </location>
</feature>
<protein>
    <submittedName>
        <fullName evidence="1">Uncharacterized protein</fullName>
    </submittedName>
</protein>
<proteinExistence type="predicted"/>
<comment type="caution">
    <text evidence="1">The sequence shown here is derived from an EMBL/GenBank/DDBJ whole genome shotgun (WGS) entry which is preliminary data.</text>
</comment>
<keyword evidence="2" id="KW-1185">Reference proteome</keyword>
<name>A0A392RBI7_9FABA</name>
<evidence type="ECO:0000313" key="2">
    <source>
        <dbReference type="Proteomes" id="UP000265520"/>
    </source>
</evidence>
<accession>A0A392RBI7</accession>
<sequence length="49" mass="5591">MMSKNWKDVTEAVIHGGGTVRVGNDILSPLEEDKDDTYRKRSIAVRRDM</sequence>
<dbReference type="EMBL" id="LXQA010205374">
    <property type="protein sequence ID" value="MCI33557.1"/>
    <property type="molecule type" value="Genomic_DNA"/>
</dbReference>
<evidence type="ECO:0000313" key="1">
    <source>
        <dbReference type="EMBL" id="MCI33557.1"/>
    </source>
</evidence>
<dbReference type="AlphaFoldDB" id="A0A392RBI7"/>
<dbReference type="Proteomes" id="UP000265520">
    <property type="component" value="Unassembled WGS sequence"/>
</dbReference>